<accession>A0A9P7ETV7</accession>
<comment type="caution">
    <text evidence="1">The sequence shown here is derived from an EMBL/GenBank/DDBJ whole genome shotgun (WGS) entry which is preliminary data.</text>
</comment>
<evidence type="ECO:0000313" key="1">
    <source>
        <dbReference type="EMBL" id="KAG2087903.1"/>
    </source>
</evidence>
<dbReference type="GeneID" id="64704846"/>
<dbReference type="AlphaFoldDB" id="A0A9P7ETV7"/>
<keyword evidence="2" id="KW-1185">Reference proteome</keyword>
<proteinExistence type="predicted"/>
<dbReference type="RefSeq" id="XP_041285367.1">
    <property type="nucleotide sequence ID" value="XM_041442587.1"/>
</dbReference>
<dbReference type="EMBL" id="JABBWM010000127">
    <property type="protein sequence ID" value="KAG2087903.1"/>
    <property type="molecule type" value="Genomic_DNA"/>
</dbReference>
<evidence type="ECO:0000313" key="2">
    <source>
        <dbReference type="Proteomes" id="UP000823399"/>
    </source>
</evidence>
<dbReference type="Proteomes" id="UP000823399">
    <property type="component" value="Unassembled WGS sequence"/>
</dbReference>
<reference evidence="1" key="1">
    <citation type="journal article" date="2020" name="New Phytol.">
        <title>Comparative genomics reveals dynamic genome evolution in host specialist ectomycorrhizal fungi.</title>
        <authorList>
            <person name="Lofgren L.A."/>
            <person name="Nguyen N.H."/>
            <person name="Vilgalys R."/>
            <person name="Ruytinx J."/>
            <person name="Liao H.L."/>
            <person name="Branco S."/>
            <person name="Kuo A."/>
            <person name="LaButti K."/>
            <person name="Lipzen A."/>
            <person name="Andreopoulos W."/>
            <person name="Pangilinan J."/>
            <person name="Riley R."/>
            <person name="Hundley H."/>
            <person name="Na H."/>
            <person name="Barry K."/>
            <person name="Grigoriev I.V."/>
            <person name="Stajich J.E."/>
            <person name="Kennedy P.G."/>
        </authorList>
    </citation>
    <scope>NUCLEOTIDE SEQUENCE</scope>
    <source>
        <strain evidence="1">FC423</strain>
    </source>
</reference>
<organism evidence="1 2">
    <name type="scientific">Suillus discolor</name>
    <dbReference type="NCBI Taxonomy" id="1912936"/>
    <lineage>
        <taxon>Eukaryota</taxon>
        <taxon>Fungi</taxon>
        <taxon>Dikarya</taxon>
        <taxon>Basidiomycota</taxon>
        <taxon>Agaricomycotina</taxon>
        <taxon>Agaricomycetes</taxon>
        <taxon>Agaricomycetidae</taxon>
        <taxon>Boletales</taxon>
        <taxon>Suillineae</taxon>
        <taxon>Suillaceae</taxon>
        <taxon>Suillus</taxon>
    </lineage>
</organism>
<protein>
    <submittedName>
        <fullName evidence="1">Uncharacterized protein</fullName>
    </submittedName>
</protein>
<sequence>MQTVISCPYPRLVTHRRKTVELRKWRKCADAKGEIKKLRGVPTTILNNFMACGRLVVFVAYELALPIVEHREGQPIETARIDMVKSLLLNDSFLDGLLKLRAGDGTVQPFLVPLANRAITNILEIVLLEQQYSQYIFDGSDKWKLRLMNAFSLGGTTCRWGLRQHETGVFMQAELNTLDNARYFEYLTDQISQIDPTKLSYFDALLTDKHFVLTGCSS</sequence>
<dbReference type="OrthoDB" id="2631310at2759"/>
<name>A0A9P7ETV7_9AGAM</name>
<gene>
    <name evidence="1" type="ORF">F5147DRAFT_781168</name>
</gene>